<dbReference type="GO" id="GO:0000160">
    <property type="term" value="P:phosphorelay signal transduction system"/>
    <property type="evidence" value="ECO:0007669"/>
    <property type="project" value="InterPro"/>
</dbReference>
<sequence>MSTINCIICDDEKDALDRTESLLSKLDSINVVAKYQDPEEAIKQIPCFDCDIVFIDVEMPRKTGFDVIKELREQNINPTFIFVTGYNQYAIKAIRAAAFDYLLKPIDIDELKETIDRYRVDREERNNKDIPQRLIEEYSLTPREIEILKLISDGKTSQQIGEMLYISKTTVDTHRRNILEKTQMKSINDLINQLLT</sequence>
<dbReference type="InterPro" id="IPR001789">
    <property type="entry name" value="Sig_transdc_resp-reg_receiver"/>
</dbReference>
<protein>
    <submittedName>
        <fullName evidence="6">Two-component transcriptional response regulator, LuxR family</fullName>
    </submittedName>
</protein>
<dbReference type="GO" id="GO:0003677">
    <property type="term" value="F:DNA binding"/>
    <property type="evidence" value="ECO:0007669"/>
    <property type="project" value="UniProtKB-KW"/>
</dbReference>
<dbReference type="EMBL" id="UOGD01000189">
    <property type="protein sequence ID" value="VAX21186.1"/>
    <property type="molecule type" value="Genomic_DNA"/>
</dbReference>
<dbReference type="Pfam" id="PF00196">
    <property type="entry name" value="GerE"/>
    <property type="match status" value="1"/>
</dbReference>
<gene>
    <name evidence="6" type="ORF">MNBD_IGNAVI01-2422</name>
</gene>
<dbReference type="PROSITE" id="PS00622">
    <property type="entry name" value="HTH_LUXR_1"/>
    <property type="match status" value="1"/>
</dbReference>
<dbReference type="Pfam" id="PF00072">
    <property type="entry name" value="Response_reg"/>
    <property type="match status" value="1"/>
</dbReference>
<evidence type="ECO:0000256" key="2">
    <source>
        <dbReference type="ARBA" id="ARBA00023125"/>
    </source>
</evidence>
<dbReference type="InterPro" id="IPR011006">
    <property type="entry name" value="CheY-like_superfamily"/>
</dbReference>
<dbReference type="SUPFAM" id="SSF52172">
    <property type="entry name" value="CheY-like"/>
    <property type="match status" value="1"/>
</dbReference>
<feature type="domain" description="HTH luxR-type" evidence="4">
    <location>
        <begin position="133"/>
        <end position="196"/>
    </location>
</feature>
<dbReference type="PROSITE" id="PS50043">
    <property type="entry name" value="HTH_LUXR_2"/>
    <property type="match status" value="1"/>
</dbReference>
<dbReference type="PROSITE" id="PS50110">
    <property type="entry name" value="RESPONSE_REGULATORY"/>
    <property type="match status" value="1"/>
</dbReference>
<dbReference type="AlphaFoldDB" id="A0A3B1BSA4"/>
<dbReference type="InterPro" id="IPR000792">
    <property type="entry name" value="Tscrpt_reg_LuxR_C"/>
</dbReference>
<dbReference type="Gene3D" id="1.10.10.10">
    <property type="entry name" value="Winged helix-like DNA-binding domain superfamily/Winged helix DNA-binding domain"/>
    <property type="match status" value="1"/>
</dbReference>
<dbReference type="CDD" id="cd06170">
    <property type="entry name" value="LuxR_C_like"/>
    <property type="match status" value="1"/>
</dbReference>
<dbReference type="SUPFAM" id="SSF46894">
    <property type="entry name" value="C-terminal effector domain of the bipartite response regulators"/>
    <property type="match status" value="1"/>
</dbReference>
<dbReference type="PANTHER" id="PTHR44688">
    <property type="entry name" value="DNA-BINDING TRANSCRIPTIONAL ACTIVATOR DEVR_DOSR"/>
    <property type="match status" value="1"/>
</dbReference>
<dbReference type="PRINTS" id="PR00038">
    <property type="entry name" value="HTHLUXR"/>
</dbReference>
<evidence type="ECO:0000256" key="3">
    <source>
        <dbReference type="ARBA" id="ARBA00023163"/>
    </source>
</evidence>
<dbReference type="PANTHER" id="PTHR44688:SF16">
    <property type="entry name" value="DNA-BINDING TRANSCRIPTIONAL ACTIVATOR DEVR_DOSR"/>
    <property type="match status" value="1"/>
</dbReference>
<dbReference type="GO" id="GO:0006355">
    <property type="term" value="P:regulation of DNA-templated transcription"/>
    <property type="evidence" value="ECO:0007669"/>
    <property type="project" value="InterPro"/>
</dbReference>
<dbReference type="InterPro" id="IPR016032">
    <property type="entry name" value="Sig_transdc_resp-reg_C-effctor"/>
</dbReference>
<keyword evidence="3" id="KW-0804">Transcription</keyword>
<reference evidence="6" key="1">
    <citation type="submission" date="2018-06" db="EMBL/GenBank/DDBJ databases">
        <authorList>
            <person name="Zhirakovskaya E."/>
        </authorList>
    </citation>
    <scope>NUCLEOTIDE SEQUENCE</scope>
</reference>
<keyword evidence="1" id="KW-0805">Transcription regulation</keyword>
<accession>A0A3B1BSA4</accession>
<name>A0A3B1BSA4_9ZZZZ</name>
<proteinExistence type="predicted"/>
<evidence type="ECO:0000259" key="5">
    <source>
        <dbReference type="PROSITE" id="PS50110"/>
    </source>
</evidence>
<evidence type="ECO:0000256" key="1">
    <source>
        <dbReference type="ARBA" id="ARBA00023015"/>
    </source>
</evidence>
<dbReference type="SMART" id="SM00421">
    <property type="entry name" value="HTH_LUXR"/>
    <property type="match status" value="1"/>
</dbReference>
<evidence type="ECO:0000259" key="4">
    <source>
        <dbReference type="PROSITE" id="PS50043"/>
    </source>
</evidence>
<feature type="domain" description="Response regulatory" evidence="5">
    <location>
        <begin position="5"/>
        <end position="119"/>
    </location>
</feature>
<evidence type="ECO:0000313" key="6">
    <source>
        <dbReference type="EMBL" id="VAX21186.1"/>
    </source>
</evidence>
<organism evidence="6">
    <name type="scientific">hydrothermal vent metagenome</name>
    <dbReference type="NCBI Taxonomy" id="652676"/>
    <lineage>
        <taxon>unclassified sequences</taxon>
        <taxon>metagenomes</taxon>
        <taxon>ecological metagenomes</taxon>
    </lineage>
</organism>
<dbReference type="SMART" id="SM00448">
    <property type="entry name" value="REC"/>
    <property type="match status" value="1"/>
</dbReference>
<dbReference type="InterPro" id="IPR036388">
    <property type="entry name" value="WH-like_DNA-bd_sf"/>
</dbReference>
<keyword evidence="2" id="KW-0238">DNA-binding</keyword>
<dbReference type="Gene3D" id="3.40.50.2300">
    <property type="match status" value="1"/>
</dbReference>